<evidence type="ECO:0000256" key="2">
    <source>
        <dbReference type="ARBA" id="ARBA00009749"/>
    </source>
</evidence>
<comment type="subcellular location">
    <subcellularLocation>
        <location evidence="9">Cell membrane</location>
        <topology evidence="9">Multi-pass membrane protein</topology>
    </subcellularLocation>
    <subcellularLocation>
        <location evidence="1">Membrane</location>
        <topology evidence="1">Multi-pass membrane protein</topology>
    </subcellularLocation>
</comment>
<dbReference type="Pfam" id="PF00571">
    <property type="entry name" value="CBS"/>
    <property type="match status" value="2"/>
</dbReference>
<evidence type="ECO:0000259" key="10">
    <source>
        <dbReference type="PROSITE" id="PS51371"/>
    </source>
</evidence>
<protein>
    <recommendedName>
        <fullName evidence="9">Magnesium transporter MgtE</fullName>
    </recommendedName>
</protein>
<dbReference type="EMBL" id="SCFR01000008">
    <property type="protein sequence ID" value="TFF66657.1"/>
    <property type="molecule type" value="Genomic_DNA"/>
</dbReference>
<evidence type="ECO:0000256" key="8">
    <source>
        <dbReference type="PROSITE-ProRule" id="PRU00703"/>
    </source>
</evidence>
<dbReference type="SUPFAM" id="SSF158791">
    <property type="entry name" value="MgtE N-terminal domain-like"/>
    <property type="match status" value="1"/>
</dbReference>
<keyword evidence="5 9" id="KW-0460">Magnesium</keyword>
<comment type="caution">
    <text evidence="9">Lacks conserved residue(s) required for the propagation of feature annotation.</text>
</comment>
<dbReference type="GO" id="GO:0046872">
    <property type="term" value="F:metal ion binding"/>
    <property type="evidence" value="ECO:0007669"/>
    <property type="project" value="UniProtKB-KW"/>
</dbReference>
<comment type="function">
    <text evidence="9">Acts as a magnesium transporter.</text>
</comment>
<dbReference type="Gene3D" id="3.10.580.10">
    <property type="entry name" value="CBS-domain"/>
    <property type="match status" value="1"/>
</dbReference>
<keyword evidence="9" id="KW-0479">Metal-binding</keyword>
<dbReference type="PANTHER" id="PTHR43773:SF1">
    <property type="entry name" value="MAGNESIUM TRANSPORTER MGTE"/>
    <property type="match status" value="1"/>
</dbReference>
<dbReference type="OrthoDB" id="9790355at2"/>
<dbReference type="Proteomes" id="UP000297454">
    <property type="component" value="Unassembled WGS sequence"/>
</dbReference>
<keyword evidence="9" id="KW-1003">Cell membrane</keyword>
<comment type="caution">
    <text evidence="11">The sequence shown here is derived from an EMBL/GenBank/DDBJ whole genome shotgun (WGS) entry which is preliminary data.</text>
</comment>
<feature type="domain" description="CBS" evidence="10">
    <location>
        <begin position="199"/>
        <end position="255"/>
    </location>
</feature>
<dbReference type="GO" id="GO:0005886">
    <property type="term" value="C:plasma membrane"/>
    <property type="evidence" value="ECO:0007669"/>
    <property type="project" value="UniProtKB-SubCell"/>
</dbReference>
<evidence type="ECO:0000256" key="7">
    <source>
        <dbReference type="ARBA" id="ARBA00023136"/>
    </source>
</evidence>
<dbReference type="InterPro" id="IPR006668">
    <property type="entry name" value="Mg_transptr_MgtE_intracell_dom"/>
</dbReference>
<evidence type="ECO:0000256" key="3">
    <source>
        <dbReference type="ARBA" id="ARBA00022448"/>
    </source>
</evidence>
<feature type="transmembrane region" description="Helical" evidence="9">
    <location>
        <begin position="420"/>
        <end position="446"/>
    </location>
</feature>
<dbReference type="SUPFAM" id="SSF161093">
    <property type="entry name" value="MgtE membrane domain-like"/>
    <property type="match status" value="1"/>
</dbReference>
<keyword evidence="6 9" id="KW-1133">Transmembrane helix</keyword>
<evidence type="ECO:0000313" key="11">
    <source>
        <dbReference type="EMBL" id="TFF66657.1"/>
    </source>
</evidence>
<evidence type="ECO:0000256" key="5">
    <source>
        <dbReference type="ARBA" id="ARBA00022842"/>
    </source>
</evidence>
<evidence type="ECO:0000256" key="1">
    <source>
        <dbReference type="ARBA" id="ARBA00004141"/>
    </source>
</evidence>
<dbReference type="CDD" id="cd04606">
    <property type="entry name" value="CBS_pair_Mg_transporter"/>
    <property type="match status" value="1"/>
</dbReference>
<feature type="transmembrane region" description="Helical" evidence="9">
    <location>
        <begin position="357"/>
        <end position="377"/>
    </location>
</feature>
<dbReference type="InterPro" id="IPR036739">
    <property type="entry name" value="SLC41_membr_dom_sf"/>
</dbReference>
<dbReference type="Gene3D" id="1.25.60.10">
    <property type="entry name" value="MgtE N-terminal domain-like"/>
    <property type="match status" value="1"/>
</dbReference>
<dbReference type="NCBIfam" id="TIGR00400">
    <property type="entry name" value="mgtE"/>
    <property type="match status" value="1"/>
</dbReference>
<keyword evidence="8" id="KW-0129">CBS domain</keyword>
<keyword evidence="4 9" id="KW-0812">Transmembrane</keyword>
<dbReference type="InterPro" id="IPR006669">
    <property type="entry name" value="MgtE_transporter"/>
</dbReference>
<evidence type="ECO:0000256" key="4">
    <source>
        <dbReference type="ARBA" id="ARBA00022692"/>
    </source>
</evidence>
<dbReference type="SMART" id="SM00924">
    <property type="entry name" value="MgtE_N"/>
    <property type="match status" value="1"/>
</dbReference>
<keyword evidence="7 9" id="KW-0472">Membrane</keyword>
<dbReference type="PANTHER" id="PTHR43773">
    <property type="entry name" value="MAGNESIUM TRANSPORTER MGTE"/>
    <property type="match status" value="1"/>
</dbReference>
<evidence type="ECO:0000256" key="6">
    <source>
        <dbReference type="ARBA" id="ARBA00022989"/>
    </source>
</evidence>
<sequence>MNEENRIELLKLLETNNYRELKNNLIKYNEVDIAEFLQEIDKLEALAIFRLLPEAIAIETFSYLESDVQEQFISAMTSYETVELVDKLYIDDMVDLLEEMPNSIVNKIMRNLKGEKRNLINEYLNYPKDSAGSIMTSAFFSVNENRTIEDILKKMRKLDLLDETFYTLYITDNNNVLKGYVEIREMLINQPDTKISDILNENVVYVETTEDKEEVAKLIDKYEFLTIPVVDKEKKLVGVVTFDDAIQVLNEETEEDFSKMAAITPNENKYLDTSIFELSKMRFLWLLLLMMSSTLSQFVINSFNDVITALTGLVAFMPMLTDSAGNAGSQSSTTIIRGLSIGEIELSDTPKILAKEFMIALVVGFGLAAINFVRIILFGGVSTTMAFSVSLSLLITIIFSKLIGALLPVGATLLKWDPTIMAAPLLTTIVDSMSLFVYFTIAKLLLL</sequence>
<proteinExistence type="inferred from homology"/>
<feature type="domain" description="CBS" evidence="10">
    <location>
        <begin position="135"/>
        <end position="198"/>
    </location>
</feature>
<dbReference type="InterPro" id="IPR000644">
    <property type="entry name" value="CBS_dom"/>
</dbReference>
<dbReference type="Pfam" id="PF01769">
    <property type="entry name" value="MgtE"/>
    <property type="match status" value="1"/>
</dbReference>
<dbReference type="RefSeq" id="WP_134712008.1">
    <property type="nucleotide sequence ID" value="NZ_CP119081.1"/>
</dbReference>
<dbReference type="InterPro" id="IPR038076">
    <property type="entry name" value="MgtE_N_sf"/>
</dbReference>
<dbReference type="InterPro" id="IPR046342">
    <property type="entry name" value="CBS_dom_sf"/>
</dbReference>
<dbReference type="SUPFAM" id="SSF54631">
    <property type="entry name" value="CBS-domain pair"/>
    <property type="match status" value="1"/>
</dbReference>
<comment type="similarity">
    <text evidence="2 9">Belongs to the SLC41A transporter family.</text>
</comment>
<dbReference type="AlphaFoldDB" id="A0A4R9C4P8"/>
<dbReference type="InterPro" id="IPR006667">
    <property type="entry name" value="SLC41_membr_dom"/>
</dbReference>
<dbReference type="Pfam" id="PF03448">
    <property type="entry name" value="MgtE_N"/>
    <property type="match status" value="1"/>
</dbReference>
<gene>
    <name evidence="11" type="primary">mgtE</name>
    <name evidence="11" type="ORF">EQF91_03425</name>
</gene>
<dbReference type="PROSITE" id="PS51371">
    <property type="entry name" value="CBS"/>
    <property type="match status" value="2"/>
</dbReference>
<organism evidence="11 12">
    <name type="scientific">Helcococcus ovis</name>
    <dbReference type="NCBI Taxonomy" id="72026"/>
    <lineage>
        <taxon>Bacteria</taxon>
        <taxon>Bacillati</taxon>
        <taxon>Bacillota</taxon>
        <taxon>Tissierellia</taxon>
        <taxon>Tissierellales</taxon>
        <taxon>Peptoniphilaceae</taxon>
        <taxon>Helcococcus</taxon>
    </lineage>
</organism>
<dbReference type="GeneID" id="97031604"/>
<dbReference type="Gene3D" id="1.10.357.20">
    <property type="entry name" value="SLC41 divalent cation transporters, integral membrane domain"/>
    <property type="match status" value="1"/>
</dbReference>
<keyword evidence="12" id="KW-1185">Reference proteome</keyword>
<name>A0A4R9C4P8_9FIRM</name>
<feature type="transmembrane region" description="Helical" evidence="9">
    <location>
        <begin position="389"/>
        <end position="414"/>
    </location>
</feature>
<evidence type="ECO:0000313" key="12">
    <source>
        <dbReference type="Proteomes" id="UP000297454"/>
    </source>
</evidence>
<evidence type="ECO:0000256" key="9">
    <source>
        <dbReference type="RuleBase" id="RU362011"/>
    </source>
</evidence>
<comment type="subunit">
    <text evidence="9">Homodimer.</text>
</comment>
<accession>A0A4R9C4P8</accession>
<dbReference type="GO" id="GO:0015095">
    <property type="term" value="F:magnesium ion transmembrane transporter activity"/>
    <property type="evidence" value="ECO:0007669"/>
    <property type="project" value="UniProtKB-UniRule"/>
</dbReference>
<reference evidence="11 12" key="1">
    <citation type="submission" date="2019-01" db="EMBL/GenBank/DDBJ databases">
        <title>Draft Genome Sequences of Helcococcus ovis Strains Isolated from the Uterus and Vagina of Dairy Cows with Metritis.</title>
        <authorList>
            <person name="Cunha F."/>
            <person name="Jeon S.J."/>
            <person name="Kutzer P."/>
            <person name="Galvao K.N."/>
        </authorList>
    </citation>
    <scope>NUCLEOTIDE SEQUENCE [LARGE SCALE GENOMIC DNA]</scope>
    <source>
        <strain evidence="11 12">KG-37</strain>
    </source>
</reference>
<dbReference type="SMART" id="SM00116">
    <property type="entry name" value="CBS"/>
    <property type="match status" value="2"/>
</dbReference>
<keyword evidence="3 9" id="KW-0813">Transport</keyword>